<evidence type="ECO:0000313" key="7">
    <source>
        <dbReference type="Proteomes" id="UP000503297"/>
    </source>
</evidence>
<reference evidence="7" key="1">
    <citation type="submission" date="2020-05" db="EMBL/GenBank/DDBJ databases">
        <title>Novel species in genus Nocardioides.</title>
        <authorList>
            <person name="Zhang G."/>
        </authorList>
    </citation>
    <scope>NUCLEOTIDE SEQUENCE [LARGE SCALE GENOMIC DNA]</scope>
    <source>
        <strain evidence="7">zg-1050</strain>
    </source>
</reference>
<dbReference type="REBASE" id="391616">
    <property type="entry name" value="M.Eba1050ORF6870P"/>
</dbReference>
<dbReference type="PRINTS" id="PR00508">
    <property type="entry name" value="S21N4MTFRASE"/>
</dbReference>
<sequence length="354" mass="39461">MASDYAGALFDLHHGNVSEEYKNWPAPDLIISDGAYGVRGFRGDTTDVAGLVDWYKPHVLEWAKAAKKSTSLWFWNTEVGWATVHPLLLATGWEYVQLAIWDKGLAHIAGNVNGKTIRQLPVVTEVAALYRRKAYFETGDGRTLDAKAWLRAEWQRSGLPLNKANEACGVKNAATRKYLTADWLWYWPPGEAVQKMSGYCTKHGEKTDWPYFSLDGSSVPTAEEWDALRAVWNHRNGITNVWSRPPLADSERLKGTMERSAPRTYKPTKQSAAHLNQKPLDLMLTQVAATTNPGNVVWEPFGGLASASVASVLLGRRAYVSEIDDTFVELAKGRLEEAQEYVAANGMYKLEEGN</sequence>
<dbReference type="KEGG" id="bwa:HLV38_06870"/>
<keyword evidence="2 6" id="KW-0808">Transferase</keyword>
<evidence type="ECO:0000256" key="2">
    <source>
        <dbReference type="ARBA" id="ARBA00022679"/>
    </source>
</evidence>
<evidence type="ECO:0000259" key="5">
    <source>
        <dbReference type="Pfam" id="PF01555"/>
    </source>
</evidence>
<gene>
    <name evidence="6" type="ORF">HLV38_06870</name>
</gene>
<protein>
    <recommendedName>
        <fullName evidence="3">Methyltransferase</fullName>
        <ecNumber evidence="3">2.1.1.-</ecNumber>
    </recommendedName>
</protein>
<dbReference type="Gene3D" id="3.40.50.150">
    <property type="entry name" value="Vaccinia Virus protein VP39"/>
    <property type="match status" value="1"/>
</dbReference>
<proteinExistence type="inferred from homology"/>
<dbReference type="RefSeq" id="WP_173165339.1">
    <property type="nucleotide sequence ID" value="NZ_CP053716.1"/>
</dbReference>
<dbReference type="Proteomes" id="UP000503297">
    <property type="component" value="Chromosome"/>
</dbReference>
<keyword evidence="7" id="KW-1185">Reference proteome</keyword>
<dbReference type="InterPro" id="IPR029063">
    <property type="entry name" value="SAM-dependent_MTases_sf"/>
</dbReference>
<keyword evidence="1 6" id="KW-0489">Methyltransferase</keyword>
<comment type="similarity">
    <text evidence="3">Belongs to the N(4)/N(6)-methyltransferase family.</text>
</comment>
<dbReference type="EMBL" id="CP053716">
    <property type="protein sequence ID" value="QKF07857.1"/>
    <property type="molecule type" value="Genomic_DNA"/>
</dbReference>
<dbReference type="InterPro" id="IPR002941">
    <property type="entry name" value="DNA_methylase_N4/N6"/>
</dbReference>
<dbReference type="SUPFAM" id="SSF53335">
    <property type="entry name" value="S-adenosyl-L-methionine-dependent methyltransferases"/>
    <property type="match status" value="1"/>
</dbReference>
<evidence type="ECO:0000256" key="4">
    <source>
        <dbReference type="SAM" id="MobiDB-lite"/>
    </source>
</evidence>
<feature type="domain" description="DNA methylase N-4/N-6" evidence="5">
    <location>
        <begin position="28"/>
        <end position="332"/>
    </location>
</feature>
<dbReference type="InterPro" id="IPR001091">
    <property type="entry name" value="RM_Methyltransferase"/>
</dbReference>
<evidence type="ECO:0000256" key="1">
    <source>
        <dbReference type="ARBA" id="ARBA00022603"/>
    </source>
</evidence>
<dbReference type="AlphaFoldDB" id="A0A6M8J2L6"/>
<evidence type="ECO:0000313" key="6">
    <source>
        <dbReference type="EMBL" id="QKF07857.1"/>
    </source>
</evidence>
<dbReference type="GO" id="GO:0032259">
    <property type="term" value="P:methylation"/>
    <property type="evidence" value="ECO:0007669"/>
    <property type="project" value="UniProtKB-KW"/>
</dbReference>
<dbReference type="EC" id="2.1.1.-" evidence="3"/>
<feature type="region of interest" description="Disordered" evidence="4">
    <location>
        <begin position="253"/>
        <end position="272"/>
    </location>
</feature>
<name>A0A6M8J2L6_9ACTN</name>
<dbReference type="GO" id="GO:0003677">
    <property type="term" value="F:DNA binding"/>
    <property type="evidence" value="ECO:0007669"/>
    <property type="project" value="InterPro"/>
</dbReference>
<evidence type="ECO:0000256" key="3">
    <source>
        <dbReference type="RuleBase" id="RU362026"/>
    </source>
</evidence>
<dbReference type="GO" id="GO:0008170">
    <property type="term" value="F:N-methyltransferase activity"/>
    <property type="evidence" value="ECO:0007669"/>
    <property type="project" value="InterPro"/>
</dbReference>
<organism evidence="6 7">
    <name type="scientific">Berryella wangjianweii</name>
    <dbReference type="NCBI Taxonomy" id="2734634"/>
    <lineage>
        <taxon>Bacteria</taxon>
        <taxon>Bacillati</taxon>
        <taxon>Actinomycetota</taxon>
        <taxon>Coriobacteriia</taxon>
        <taxon>Eggerthellales</taxon>
        <taxon>Eggerthellaceae</taxon>
        <taxon>Berryella</taxon>
    </lineage>
</organism>
<dbReference type="Pfam" id="PF01555">
    <property type="entry name" value="N6_N4_Mtase"/>
    <property type="match status" value="1"/>
</dbReference>
<accession>A0A6M8J2L6</accession>